<feature type="transmembrane region" description="Helical" evidence="3">
    <location>
        <begin position="66"/>
        <end position="84"/>
    </location>
</feature>
<evidence type="ECO:0000256" key="3">
    <source>
        <dbReference type="SAM" id="Phobius"/>
    </source>
</evidence>
<gene>
    <name evidence="5" type="ORF">CGS46_05020</name>
</gene>
<dbReference type="Proteomes" id="UP000220752">
    <property type="component" value="Unassembled WGS sequence"/>
</dbReference>
<dbReference type="AlphaFoldDB" id="A0A2A6ZD70"/>
<accession>A0A2A6ZD70</accession>
<feature type="domain" description="SMP-30/Gluconolactonase/LRE-like region" evidence="4">
    <location>
        <begin position="224"/>
        <end position="349"/>
    </location>
</feature>
<evidence type="ECO:0000256" key="1">
    <source>
        <dbReference type="ARBA" id="ARBA00008853"/>
    </source>
</evidence>
<dbReference type="InterPro" id="IPR013658">
    <property type="entry name" value="SGL"/>
</dbReference>
<proteinExistence type="inferred from homology"/>
<dbReference type="Gene3D" id="2.120.10.30">
    <property type="entry name" value="TolB, C-terminal domain"/>
    <property type="match status" value="1"/>
</dbReference>
<evidence type="ECO:0000259" key="4">
    <source>
        <dbReference type="Pfam" id="PF08450"/>
    </source>
</evidence>
<dbReference type="GO" id="GO:0016787">
    <property type="term" value="F:hydrolase activity"/>
    <property type="evidence" value="ECO:0007669"/>
    <property type="project" value="UniProtKB-KW"/>
</dbReference>
<name>A0A2A6ZD70_9FIRM</name>
<dbReference type="PANTHER" id="PTHR47572:SF4">
    <property type="entry name" value="LACTONASE DRP35"/>
    <property type="match status" value="1"/>
</dbReference>
<dbReference type="InterPro" id="IPR011042">
    <property type="entry name" value="6-blade_b-propeller_TolB-like"/>
</dbReference>
<dbReference type="Pfam" id="PF08450">
    <property type="entry name" value="SGL"/>
    <property type="match status" value="1"/>
</dbReference>
<dbReference type="InterPro" id="IPR051262">
    <property type="entry name" value="SMP-30/CGR1_Lactonase"/>
</dbReference>
<dbReference type="PANTHER" id="PTHR47572">
    <property type="entry name" value="LIPOPROTEIN-RELATED"/>
    <property type="match status" value="1"/>
</dbReference>
<comment type="similarity">
    <text evidence="1">Belongs to the SMP-30/CGR1 family.</text>
</comment>
<evidence type="ECO:0000256" key="2">
    <source>
        <dbReference type="ARBA" id="ARBA00022801"/>
    </source>
</evidence>
<evidence type="ECO:0000313" key="6">
    <source>
        <dbReference type="Proteomes" id="UP000220752"/>
    </source>
</evidence>
<feature type="transmembrane region" description="Helical" evidence="3">
    <location>
        <begin position="6"/>
        <end position="27"/>
    </location>
</feature>
<keyword evidence="3" id="KW-0812">Transmembrane</keyword>
<keyword evidence="3" id="KW-0472">Membrane</keyword>
<comment type="caution">
    <text evidence="5">The sequence shown here is derived from an EMBL/GenBank/DDBJ whole genome shotgun (WGS) entry which is preliminary data.</text>
</comment>
<sequence>MRIGLVEFLLILAIASLTIGPQVALFVDRWMRRANRANARAARRRAEYAAQMAVERDALLKRFRTASTVFGVCILLALVYALVFRPIDTPPQAYDAPAVRQDTGAAQTALAADHKGTLDLGEYQGVDCIRTQDGLVYAAAYDGAALKKRTSDLVRTDGGHDAAILSVDGELTGFAFDGSGDLWLSILTPGGGSLCRAAHDSWGTAVEQVVTQIDGAPLGAVSAVEAAPDGRIYFAVAASASASAADGLESTLRTELLAHTGTGCVYVYDPAARTVQKVLGGVAGASGLALSRDGSTLFVADLGNRCVWSAAADARDLTAGGKNCQSFVSGLPGYPGALAMDADGTLYIGYRWARSSWLEKNADSTLLRGIALRAGRNLQEKLFSLPADAPCAEAVDTADGSWKRTVSSKGAGGVTALCPVESRLYLGLAGSEKVRSANL</sequence>
<keyword evidence="6" id="KW-1185">Reference proteome</keyword>
<keyword evidence="2" id="KW-0378">Hydrolase</keyword>
<dbReference type="SUPFAM" id="SSF63829">
    <property type="entry name" value="Calcium-dependent phosphotriesterase"/>
    <property type="match status" value="1"/>
</dbReference>
<reference evidence="5 6" key="1">
    <citation type="journal article" date="2017" name="Front. Microbiol.">
        <title>New Insights into the Diversity of the Genus Faecalibacterium.</title>
        <authorList>
            <person name="Benevides L."/>
            <person name="Burman S."/>
            <person name="Martin R."/>
            <person name="Robert V."/>
            <person name="Thomas M."/>
            <person name="Miquel S."/>
            <person name="Chain F."/>
            <person name="Sokol H."/>
            <person name="Bermudez-Humaran L.G."/>
            <person name="Morrison M."/>
            <person name="Langella P."/>
            <person name="Azevedo V.A."/>
            <person name="Chatel J.M."/>
            <person name="Soares S."/>
        </authorList>
    </citation>
    <scope>NUCLEOTIDE SEQUENCE [LARGE SCALE GENOMIC DNA]</scope>
    <source>
        <strain evidence="6">CNCM I-4540</strain>
    </source>
</reference>
<evidence type="ECO:0000313" key="5">
    <source>
        <dbReference type="EMBL" id="PDX59330.1"/>
    </source>
</evidence>
<dbReference type="EMBL" id="NMTQ01000020">
    <property type="protein sequence ID" value="PDX59330.1"/>
    <property type="molecule type" value="Genomic_DNA"/>
</dbReference>
<keyword evidence="3" id="KW-1133">Transmembrane helix</keyword>
<organism evidence="5 6">
    <name type="scientific">Faecalibacterium langellae</name>
    <dbReference type="NCBI Taxonomy" id="3435293"/>
    <lineage>
        <taxon>Bacteria</taxon>
        <taxon>Bacillati</taxon>
        <taxon>Bacillota</taxon>
        <taxon>Clostridia</taxon>
        <taxon>Eubacteriales</taxon>
        <taxon>Oscillospiraceae</taxon>
        <taxon>Faecalibacterium</taxon>
    </lineage>
</organism>
<protein>
    <submittedName>
        <fullName evidence="5">Gluconolactonase</fullName>
    </submittedName>
</protein>